<dbReference type="AlphaFoldDB" id="A0A2H5XF74"/>
<sequence length="335" mass="39043">MRRSLWLPLWLSIILIGQFAFATELGIEGTKFTVNGKPTFFLGISYYGALGAPKEFILQDLDDIQRCGFNWIRVWATWAAFGKDVSAVDSEGNPREPFFSKLRWLISECGKRGLIVDITLSRGNSAVGPKRLQTLDAHLRAVRNLVTALKEFRNWYLDLANECNIRDDRFVSINELKVLRDEVKRLDPKRLVTASFAGDMSRNDLREFLLTVQVDFLTIHRPRHPKSPKETGEWTKRYLQWMKEFGRVIPVHYQEPFRRGFTKGWEPTADDFWTDLTQALESGAAGWCFHNGDQRHNLPDRKPRRSFDMSEKRLFEQLDEEERAFLKRVAEVSRK</sequence>
<reference evidence="2" key="1">
    <citation type="submission" date="2017-09" db="EMBL/GenBank/DDBJ databases">
        <title>Metaegenomics of thermophilic ammonia-oxidizing enrichment culture.</title>
        <authorList>
            <person name="Kato S."/>
            <person name="Suzuki K."/>
        </authorList>
    </citation>
    <scope>NUCLEOTIDE SEQUENCE [LARGE SCALE GENOMIC DNA]</scope>
</reference>
<comment type="caution">
    <text evidence="1">The sequence shown here is derived from an EMBL/GenBank/DDBJ whole genome shotgun (WGS) entry which is preliminary data.</text>
</comment>
<proteinExistence type="predicted"/>
<dbReference type="Gene3D" id="3.20.20.80">
    <property type="entry name" value="Glycosidases"/>
    <property type="match status" value="1"/>
</dbReference>
<protein>
    <recommendedName>
        <fullName evidence="3">Glycoside hydrolase family 5 domain-containing protein</fullName>
    </recommendedName>
</protein>
<name>A0A2H5XF74_9BACT</name>
<accession>A0A2H5XF74</accession>
<evidence type="ECO:0008006" key="3">
    <source>
        <dbReference type="Google" id="ProtNLM"/>
    </source>
</evidence>
<organism evidence="1 2">
    <name type="scientific">Candidatus Fervidibacter japonicus</name>
    <dbReference type="NCBI Taxonomy" id="2035412"/>
    <lineage>
        <taxon>Bacteria</taxon>
        <taxon>Candidatus Fervidibacterota</taxon>
        <taxon>Candidatus Fervidibacter</taxon>
    </lineage>
</organism>
<dbReference type="Proteomes" id="UP000236173">
    <property type="component" value="Unassembled WGS sequence"/>
</dbReference>
<dbReference type="EMBL" id="BEHT01000039">
    <property type="protein sequence ID" value="GBC99836.1"/>
    <property type="molecule type" value="Genomic_DNA"/>
</dbReference>
<dbReference type="InterPro" id="IPR017853">
    <property type="entry name" value="GH"/>
</dbReference>
<dbReference type="SUPFAM" id="SSF51445">
    <property type="entry name" value="(Trans)glycosidases"/>
    <property type="match status" value="1"/>
</dbReference>
<evidence type="ECO:0000313" key="2">
    <source>
        <dbReference type="Proteomes" id="UP000236173"/>
    </source>
</evidence>
<evidence type="ECO:0000313" key="1">
    <source>
        <dbReference type="EMBL" id="GBC99836.1"/>
    </source>
</evidence>
<gene>
    <name evidence="1" type="ORF">HRbin17_02367</name>
</gene>